<evidence type="ECO:0000313" key="1">
    <source>
        <dbReference type="EMBL" id="MBA0767526.1"/>
    </source>
</evidence>
<name>A0A7J9E3B8_9ROSI</name>
<dbReference type="Proteomes" id="UP000593568">
    <property type="component" value="Unassembled WGS sequence"/>
</dbReference>
<dbReference type="EMBL" id="JABEZW010000006">
    <property type="protein sequence ID" value="MBA0767526.1"/>
    <property type="molecule type" value="Genomic_DNA"/>
</dbReference>
<reference evidence="1 2" key="1">
    <citation type="journal article" date="2019" name="Genome Biol. Evol.">
        <title>Insights into the evolution of the New World diploid cottons (Gossypium, subgenus Houzingenia) based on genome sequencing.</title>
        <authorList>
            <person name="Grover C.E."/>
            <person name="Arick M.A. 2nd"/>
            <person name="Thrash A."/>
            <person name="Conover J.L."/>
            <person name="Sanders W.S."/>
            <person name="Peterson D.G."/>
            <person name="Frelichowski J.E."/>
            <person name="Scheffler J.A."/>
            <person name="Scheffler B.E."/>
            <person name="Wendel J.F."/>
        </authorList>
    </citation>
    <scope>NUCLEOTIDE SEQUENCE [LARGE SCALE GENOMIC DNA]</scope>
    <source>
        <strain evidence="1">8</strain>
        <tissue evidence="1">Leaf</tissue>
    </source>
</reference>
<accession>A0A7J9E3B8</accession>
<comment type="caution">
    <text evidence="1">The sequence shown here is derived from an EMBL/GenBank/DDBJ whole genome shotgun (WGS) entry which is preliminary data.</text>
</comment>
<evidence type="ECO:0008006" key="3">
    <source>
        <dbReference type="Google" id="ProtNLM"/>
    </source>
</evidence>
<keyword evidence="2" id="KW-1185">Reference proteome</keyword>
<organism evidence="1 2">
    <name type="scientific">Gossypium trilobum</name>
    <dbReference type="NCBI Taxonomy" id="34281"/>
    <lineage>
        <taxon>Eukaryota</taxon>
        <taxon>Viridiplantae</taxon>
        <taxon>Streptophyta</taxon>
        <taxon>Embryophyta</taxon>
        <taxon>Tracheophyta</taxon>
        <taxon>Spermatophyta</taxon>
        <taxon>Magnoliopsida</taxon>
        <taxon>eudicotyledons</taxon>
        <taxon>Gunneridae</taxon>
        <taxon>Pentapetalae</taxon>
        <taxon>rosids</taxon>
        <taxon>malvids</taxon>
        <taxon>Malvales</taxon>
        <taxon>Malvaceae</taxon>
        <taxon>Malvoideae</taxon>
        <taxon>Gossypium</taxon>
    </lineage>
</organism>
<protein>
    <recommendedName>
        <fullName evidence="3">Transposase MuDR plant domain-containing protein</fullName>
    </recommendedName>
</protein>
<dbReference type="AlphaFoldDB" id="A0A7J9E3B8"/>
<evidence type="ECO:0000313" key="2">
    <source>
        <dbReference type="Proteomes" id="UP000593568"/>
    </source>
</evidence>
<gene>
    <name evidence="1" type="ORF">Gotri_016399</name>
</gene>
<sequence>MGGHFVRDPYLRYVGGSKLKIKEDPNTISYFELCNIVQKRLRIVWDDNSTIDMLNYWYKHFAIDLYMDHEIDRALERVVLGATEGTNEGDVCMINVKYLSDGEGDEELQAARDKLKSFRGKSKPQEAHDEGIREANDQETDYYESDDHGSIVVFSSKDEHGARRRRKFPVYNPNHENPKLCLKMLFRDGKDFKDAIRNYLKVSRRELKIVTNEPKRIKVKCIASVKRPWRISTSYNRSQSVCT</sequence>
<proteinExistence type="predicted"/>